<feature type="compositionally biased region" description="Low complexity" evidence="1">
    <location>
        <begin position="140"/>
        <end position="150"/>
    </location>
</feature>
<protein>
    <submittedName>
        <fullName evidence="3">Uncharacterized protein</fullName>
    </submittedName>
</protein>
<proteinExistence type="predicted"/>
<feature type="compositionally biased region" description="Basic and acidic residues" evidence="1">
    <location>
        <begin position="655"/>
        <end position="666"/>
    </location>
</feature>
<feature type="compositionally biased region" description="Polar residues" evidence="1">
    <location>
        <begin position="586"/>
        <end position="597"/>
    </location>
</feature>
<name>A0A836BXF6_9CHLO</name>
<dbReference type="Proteomes" id="UP000612055">
    <property type="component" value="Unassembled WGS sequence"/>
</dbReference>
<keyword evidence="2" id="KW-0812">Transmembrane</keyword>
<accession>A0A836BXF6</accession>
<gene>
    <name evidence="3" type="ORF">HYH03_010568</name>
</gene>
<feature type="region of interest" description="Disordered" evidence="1">
    <location>
        <begin position="577"/>
        <end position="613"/>
    </location>
</feature>
<feature type="compositionally biased region" description="Polar residues" evidence="1">
    <location>
        <begin position="895"/>
        <end position="904"/>
    </location>
</feature>
<feature type="transmembrane region" description="Helical" evidence="2">
    <location>
        <begin position="832"/>
        <end position="856"/>
    </location>
</feature>
<feature type="compositionally biased region" description="Low complexity" evidence="1">
    <location>
        <begin position="304"/>
        <end position="315"/>
    </location>
</feature>
<feature type="region of interest" description="Disordered" evidence="1">
    <location>
        <begin position="136"/>
        <end position="155"/>
    </location>
</feature>
<organism evidence="3 4">
    <name type="scientific">Edaphochlamys debaryana</name>
    <dbReference type="NCBI Taxonomy" id="47281"/>
    <lineage>
        <taxon>Eukaryota</taxon>
        <taxon>Viridiplantae</taxon>
        <taxon>Chlorophyta</taxon>
        <taxon>core chlorophytes</taxon>
        <taxon>Chlorophyceae</taxon>
        <taxon>CS clade</taxon>
        <taxon>Chlamydomonadales</taxon>
        <taxon>Chlamydomonadales incertae sedis</taxon>
        <taxon>Edaphochlamys</taxon>
    </lineage>
</organism>
<feature type="transmembrane region" description="Helical" evidence="2">
    <location>
        <begin position="781"/>
        <end position="800"/>
    </location>
</feature>
<feature type="region of interest" description="Disordered" evidence="1">
    <location>
        <begin position="282"/>
        <end position="316"/>
    </location>
</feature>
<feature type="transmembrane region" description="Helical" evidence="2">
    <location>
        <begin position="807"/>
        <end position="826"/>
    </location>
</feature>
<feature type="region of interest" description="Disordered" evidence="1">
    <location>
        <begin position="187"/>
        <end position="206"/>
    </location>
</feature>
<evidence type="ECO:0000256" key="2">
    <source>
        <dbReference type="SAM" id="Phobius"/>
    </source>
</evidence>
<comment type="caution">
    <text evidence="3">The sequence shown here is derived from an EMBL/GenBank/DDBJ whole genome shotgun (WGS) entry which is preliminary data.</text>
</comment>
<dbReference type="AlphaFoldDB" id="A0A836BXF6"/>
<sequence>MDGARDGPQPLAPYGGCEPPGSDGGSGLKPAPVPTEVAGGAVAAVATEAVPGAIAVAAAPSQLAAVWPGHYRSPLWRRAVRLKVRGVEPEQLPARFRTALSNAAAAARLRLRAVAVWRGCIEVSLLLEGVALPPPTAWQRGGAPPEPDAAGGREPDWALDTSAVVEALGLPAGGRRVVREPDQLITAGPAAARGRGAGDGFSRLSSEGFGPPPLPLAARVAPRILLLQPPPVAVEVEGEGEGEGLYPKGGYESRSPSGTLAQLPFAPLRLSLWISAALADADDPATPEAPPGLAPSATGEGSLPADAAAGDAAPAVGMESEEFLSAESAAVEEGGPTLASRAGAVEVVLVASHRLLPLSVELRNLPHGRSAAGAAAGEGVGEGLVPGAAAGMVVAGAGGQAAAHAEEDVEAEYGVELLAPPPGPGPVLLELCLRKRGGLPPTPPRRRATVPLVALGPADAPMAAELAAVVAGWPKDAYEELDELLYDIGTWVATTAAATADTAAETAAESGSDGLADADLWVALGPHLLHYADAAGWSTTAARIRADLRAAPPAATRALCDAGWGLLTSASGTTAAGNVPRWPLMSSESMAGSQGRTGSAGGSEVDSRGSGRRRWPWPVAALLRELELVRGPAPSGRGSGGGAAAAAAAGSEASSAHEEREEEARQAEAAFRAFAEQRAVELCGWGQLAEGVLLLAALAFFALLGSGEPPGPGAQVALAGVAACGGGALLAAARLFMPPQRWARLVGKARMTRYGGHVVARGLAALSVAAAAGGGGGRVPLVLILAALVMADGVLLPLACMLPPRSVLGMGAMRFIFNAVALAALAEPRLGLAAAAAAAAVEAAALATSVAAFATLRASYERRQALGLGIGGGAAPEAAAAAAQQQGSGDAGAGPSTSKGAKYD</sequence>
<evidence type="ECO:0000313" key="4">
    <source>
        <dbReference type="Proteomes" id="UP000612055"/>
    </source>
</evidence>
<feature type="transmembrane region" description="Helical" evidence="2">
    <location>
        <begin position="716"/>
        <end position="737"/>
    </location>
</feature>
<reference evidence="3" key="1">
    <citation type="journal article" date="2020" name="bioRxiv">
        <title>Comparative genomics of Chlamydomonas.</title>
        <authorList>
            <person name="Craig R.J."/>
            <person name="Hasan A.R."/>
            <person name="Ness R.W."/>
            <person name="Keightley P.D."/>
        </authorList>
    </citation>
    <scope>NUCLEOTIDE SEQUENCE</scope>
    <source>
        <strain evidence="3">CCAP 11/70</strain>
    </source>
</reference>
<feature type="region of interest" description="Disordered" evidence="1">
    <location>
        <begin position="633"/>
        <end position="667"/>
    </location>
</feature>
<evidence type="ECO:0000256" key="1">
    <source>
        <dbReference type="SAM" id="MobiDB-lite"/>
    </source>
</evidence>
<feature type="region of interest" description="Disordered" evidence="1">
    <location>
        <begin position="1"/>
        <end position="32"/>
    </location>
</feature>
<keyword evidence="4" id="KW-1185">Reference proteome</keyword>
<feature type="compositionally biased region" description="Low complexity" evidence="1">
    <location>
        <begin position="644"/>
        <end position="654"/>
    </location>
</feature>
<feature type="transmembrane region" description="Helical" evidence="2">
    <location>
        <begin position="758"/>
        <end position="775"/>
    </location>
</feature>
<dbReference type="EMBL" id="JAEHOE010000056">
    <property type="protein sequence ID" value="KAG2491124.1"/>
    <property type="molecule type" value="Genomic_DNA"/>
</dbReference>
<keyword evidence="2" id="KW-1133">Transmembrane helix</keyword>
<feature type="region of interest" description="Disordered" evidence="1">
    <location>
        <begin position="881"/>
        <end position="904"/>
    </location>
</feature>
<keyword evidence="2" id="KW-0472">Membrane</keyword>
<evidence type="ECO:0000313" key="3">
    <source>
        <dbReference type="EMBL" id="KAG2491124.1"/>
    </source>
</evidence>